<dbReference type="Proteomes" id="UP001295444">
    <property type="component" value="Chromosome 10"/>
</dbReference>
<dbReference type="GO" id="GO:0000776">
    <property type="term" value="C:kinetochore"/>
    <property type="evidence" value="ECO:0007669"/>
    <property type="project" value="InterPro"/>
</dbReference>
<accession>A0AAD1T5N2</accession>
<dbReference type="AlphaFoldDB" id="A0AAD1T5N2"/>
<sequence length="104" mass="12631">MLCSQLQVLRFLLEFLEKADTASWEETSPEILNREVKEVKQSWKLLKAEYHEKVKDIKELLPELLQKQHRLRRGKERLECVLQQYRQQREMAEAMLTQQVLMIY</sequence>
<dbReference type="PANTHER" id="PTHR31504">
    <property type="entry name" value="ZW10 INTERACTOR ZWINT"/>
    <property type="match status" value="1"/>
</dbReference>
<dbReference type="Pfam" id="PF15556">
    <property type="entry name" value="Zwint"/>
    <property type="match status" value="1"/>
</dbReference>
<gene>
    <name evidence="2" type="ORF">PECUL_23A036973</name>
</gene>
<feature type="coiled-coil region" evidence="1">
    <location>
        <begin position="68"/>
        <end position="95"/>
    </location>
</feature>
<keyword evidence="3" id="KW-1185">Reference proteome</keyword>
<name>A0AAD1T5N2_PELCU</name>
<organism evidence="2 3">
    <name type="scientific">Pelobates cultripes</name>
    <name type="common">Western spadefoot toad</name>
    <dbReference type="NCBI Taxonomy" id="61616"/>
    <lineage>
        <taxon>Eukaryota</taxon>
        <taxon>Metazoa</taxon>
        <taxon>Chordata</taxon>
        <taxon>Craniata</taxon>
        <taxon>Vertebrata</taxon>
        <taxon>Euteleostomi</taxon>
        <taxon>Amphibia</taxon>
        <taxon>Batrachia</taxon>
        <taxon>Anura</taxon>
        <taxon>Pelobatoidea</taxon>
        <taxon>Pelobatidae</taxon>
        <taxon>Pelobates</taxon>
    </lineage>
</organism>
<evidence type="ECO:0000313" key="2">
    <source>
        <dbReference type="EMBL" id="CAH2318191.1"/>
    </source>
</evidence>
<evidence type="ECO:0000313" key="3">
    <source>
        <dbReference type="Proteomes" id="UP001295444"/>
    </source>
</evidence>
<dbReference type="PANTHER" id="PTHR31504:SF1">
    <property type="entry name" value="ZW10 INTERACTOR"/>
    <property type="match status" value="1"/>
</dbReference>
<evidence type="ECO:0000256" key="1">
    <source>
        <dbReference type="SAM" id="Coils"/>
    </source>
</evidence>
<keyword evidence="1" id="KW-0175">Coiled coil</keyword>
<proteinExistence type="predicted"/>
<protein>
    <submittedName>
        <fullName evidence="2">ZW10 interactor-like</fullName>
    </submittedName>
</protein>
<dbReference type="EMBL" id="OW240921">
    <property type="protein sequence ID" value="CAH2318191.1"/>
    <property type="molecule type" value="Genomic_DNA"/>
</dbReference>
<reference evidence="2" key="1">
    <citation type="submission" date="2022-03" db="EMBL/GenBank/DDBJ databases">
        <authorList>
            <person name="Alioto T."/>
            <person name="Alioto T."/>
            <person name="Gomez Garrido J."/>
        </authorList>
    </citation>
    <scope>NUCLEOTIDE SEQUENCE</scope>
</reference>
<dbReference type="InterPro" id="IPR029092">
    <property type="entry name" value="Zwint-1"/>
</dbReference>